<dbReference type="InterPro" id="IPR036636">
    <property type="entry name" value="COX7C/Cox8_sf"/>
</dbReference>
<comment type="caution">
    <text evidence="13">The sequence shown here is derived from an EMBL/GenBank/DDBJ whole genome shotgun (WGS) entry which is preliminary data.</text>
</comment>
<dbReference type="GO" id="GO:0006123">
    <property type="term" value="P:mitochondrial electron transport, cytochrome c to oxygen"/>
    <property type="evidence" value="ECO:0007669"/>
    <property type="project" value="UniProtKB-UniRule"/>
</dbReference>
<evidence type="ECO:0000313" key="14">
    <source>
        <dbReference type="Proteomes" id="UP000008673"/>
    </source>
</evidence>
<dbReference type="OMA" id="IHNRKIP"/>
<dbReference type="GO" id="GO:0045277">
    <property type="term" value="C:respiratory chain complex IV"/>
    <property type="evidence" value="ECO:0007669"/>
    <property type="project" value="UniProtKB-UniRule"/>
</dbReference>
<keyword evidence="14" id="KW-1185">Reference proteome</keyword>
<dbReference type="Pfam" id="PF02935">
    <property type="entry name" value="COX7C"/>
    <property type="match status" value="1"/>
</dbReference>
<evidence type="ECO:0000256" key="11">
    <source>
        <dbReference type="RuleBase" id="RU368123"/>
    </source>
</evidence>
<dbReference type="RefSeq" id="XP_013934775.1">
    <property type="nucleotide sequence ID" value="XM_014079300.1"/>
</dbReference>
<evidence type="ECO:0000256" key="7">
    <source>
        <dbReference type="ARBA" id="ARBA00022989"/>
    </source>
</evidence>
<keyword evidence="5 11" id="KW-0999">Mitochondrion inner membrane</keyword>
<dbReference type="Proteomes" id="UP000008673">
    <property type="component" value="Unassembled WGS sequence"/>
</dbReference>
<dbReference type="UniPathway" id="UPA00705"/>
<dbReference type="HOGENOM" id="CLU_169812_0_0_1"/>
<sequence>MFARAIARESRQSTRQFSSSVAKLNGHHFPEGPYSNLPFKVHNRRIPYAVPHFLFFAIGFGIPVFAAYVQLKRSGNI</sequence>
<dbReference type="KEGG" id="opa:HPODL_05272"/>
<evidence type="ECO:0000256" key="4">
    <source>
        <dbReference type="ARBA" id="ARBA00022692"/>
    </source>
</evidence>
<evidence type="ECO:0000256" key="1">
    <source>
        <dbReference type="ARBA" id="ARBA00004434"/>
    </source>
</evidence>
<evidence type="ECO:0000256" key="6">
    <source>
        <dbReference type="ARBA" id="ARBA00022946"/>
    </source>
</evidence>
<evidence type="ECO:0000313" key="13">
    <source>
        <dbReference type="EMBL" id="ESW98892.1"/>
    </source>
</evidence>
<dbReference type="SUPFAM" id="SSF81427">
    <property type="entry name" value="Mitochondrial cytochrome c oxidase subunit VIIc (aka VIIIa)"/>
    <property type="match status" value="1"/>
</dbReference>
<keyword evidence="7 11" id="KW-1133">Transmembrane helix</keyword>
<evidence type="ECO:0000256" key="8">
    <source>
        <dbReference type="ARBA" id="ARBA00023128"/>
    </source>
</evidence>
<dbReference type="OrthoDB" id="9974841at2759"/>
<evidence type="ECO:0000256" key="2">
    <source>
        <dbReference type="ARBA" id="ARBA00004673"/>
    </source>
</evidence>
<keyword evidence="6 11" id="KW-0809">Transit peptide</keyword>
<dbReference type="PANTHER" id="PTHR13313">
    <property type="entry name" value="CYTOCHROME C OXIDASE SUBUNIT VIIC"/>
    <property type="match status" value="1"/>
</dbReference>
<dbReference type="EMBL" id="AEOI02000008">
    <property type="protein sequence ID" value="ESW98892.1"/>
    <property type="molecule type" value="Genomic_DNA"/>
</dbReference>
<dbReference type="eggNOG" id="KOG4527">
    <property type="taxonomic scope" value="Eukaryota"/>
</dbReference>
<comment type="pathway">
    <text evidence="2 11">Energy metabolism; oxidative phosphorylation.</text>
</comment>
<dbReference type="Gene3D" id="4.10.49.10">
    <property type="entry name" value="Cytochrome c oxidase subunit VIIc"/>
    <property type="match status" value="1"/>
</dbReference>
<evidence type="ECO:0000256" key="12">
    <source>
        <dbReference type="SAM" id="MobiDB-lite"/>
    </source>
</evidence>
<evidence type="ECO:0000256" key="9">
    <source>
        <dbReference type="ARBA" id="ARBA00023136"/>
    </source>
</evidence>
<feature type="transmembrane region" description="Helical" evidence="11">
    <location>
        <begin position="48"/>
        <end position="69"/>
    </location>
</feature>
<dbReference type="GO" id="GO:0004129">
    <property type="term" value="F:cytochrome-c oxidase activity"/>
    <property type="evidence" value="ECO:0007669"/>
    <property type="project" value="EnsemblFungi"/>
</dbReference>
<protein>
    <recommendedName>
        <fullName evidence="10 11">Cytochrome c oxidase subunit 8, mitochondrial</fullName>
    </recommendedName>
    <alternativeName>
        <fullName evidence="11">Cytochrome c oxidase polypeptide VIII</fullName>
    </alternativeName>
</protein>
<comment type="subunit">
    <text evidence="11">Component of the cytochrome c oxidase (complex IV, CIV), a multisubunit enzyme composed of a catalytic core of 3 subunits and several supernumerary subunits. The complex exists as a monomer or a dimer and forms supercomplexes (SCs) in the inner mitochondrial membrane with ubiquinol-cytochrome c oxidoreductase (cytochrome b-c1 complex, complex III, CIII).</text>
</comment>
<reference evidence="13 14" key="1">
    <citation type="journal article" date="2013" name="BMC Genomics">
        <title>Genome sequence and analysis of methylotrophic yeast Hansenula polymorpha DL1.</title>
        <authorList>
            <person name="Ravin N.V."/>
            <person name="Eldarov M.A."/>
            <person name="Kadnikov V.V."/>
            <person name="Beletsky A.V."/>
            <person name="Schneider J."/>
            <person name="Mardanova E.S."/>
            <person name="Smekalova E.M."/>
            <person name="Zvereva M.I."/>
            <person name="Dontsova O.A."/>
            <person name="Mardanov A.V."/>
            <person name="Skryabin K.G."/>
        </authorList>
    </citation>
    <scope>NUCLEOTIDE SEQUENCE [LARGE SCALE GENOMIC DNA]</scope>
    <source>
        <strain evidence="14">ATCC 26012 / BCRC 20466 / JCM 22074 / NRRL Y-7560 / DL-1</strain>
    </source>
</reference>
<dbReference type="InterPro" id="IPR004202">
    <property type="entry name" value="COX7C/Cox8"/>
</dbReference>
<evidence type="ECO:0000256" key="5">
    <source>
        <dbReference type="ARBA" id="ARBA00022792"/>
    </source>
</evidence>
<accession>W1QCZ3</accession>
<keyword evidence="9 11" id="KW-0472">Membrane</keyword>
<comment type="subcellular location">
    <subcellularLocation>
        <location evidence="1 11">Mitochondrion inner membrane</location>
        <topology evidence="1 11">Single-pass membrane protein</topology>
    </subcellularLocation>
</comment>
<dbReference type="STRING" id="871575.W1QCZ3"/>
<organism evidence="13 14">
    <name type="scientific">Ogataea parapolymorpha (strain ATCC 26012 / BCRC 20466 / JCM 22074 / NRRL Y-7560 / DL-1)</name>
    <name type="common">Yeast</name>
    <name type="synonym">Hansenula polymorpha</name>
    <dbReference type="NCBI Taxonomy" id="871575"/>
    <lineage>
        <taxon>Eukaryota</taxon>
        <taxon>Fungi</taxon>
        <taxon>Dikarya</taxon>
        <taxon>Ascomycota</taxon>
        <taxon>Saccharomycotina</taxon>
        <taxon>Pichiomycetes</taxon>
        <taxon>Pichiales</taxon>
        <taxon>Pichiaceae</taxon>
        <taxon>Ogataea</taxon>
    </lineage>
</organism>
<feature type="region of interest" description="Disordered" evidence="12">
    <location>
        <begin position="1"/>
        <end position="21"/>
    </location>
</feature>
<feature type="compositionally biased region" description="Basic and acidic residues" evidence="12">
    <location>
        <begin position="1"/>
        <end position="12"/>
    </location>
</feature>
<dbReference type="FunFam" id="4.10.49.10:FF:000001">
    <property type="entry name" value="Cytochrome c oxidase subunit 7C"/>
    <property type="match status" value="1"/>
</dbReference>
<dbReference type="PANTHER" id="PTHR13313:SF0">
    <property type="entry name" value="CYTOCHROME C OXIDASE SUBUNIT 7C, MITOCHONDRIAL"/>
    <property type="match status" value="1"/>
</dbReference>
<dbReference type="GeneID" id="25774694"/>
<comment type="function">
    <text evidence="11">Component of the cytochrome c oxidase, the last enzyme in the mitochondrial electron transport chain which drives oxidative phosphorylation. The respiratory chain contains 3 multisubunit complexes succinate dehydrogenase (complex II, CII), ubiquinol-cytochrome c oxidoreductase (cytochrome b-c1 complex, complex III, CIII) and cytochrome c oxidase (complex IV, CIV), that cooperate to transfer electrons derived from NADH and succinate to molecular oxygen, creating an electrochemical gradient over the inner membrane that drives transmembrane transport and the ATP synthase. Cytochrome c oxidase is the component of the respiratory chain that catalyzes the reduction of oxygen to water. Electrons originating from reduced cytochrome c in the intermembrane space (IMS) are transferred via the dinuclear copper A center (CU(A)) of subunit 2 and heme A of subunit 1 to the active site in subunit 1, a binuclear center (BNC) formed by heme A3 and copper B (CU(B)). The BNC reduces molecular oxygen to 2 water molecules using 4 electrons from cytochrome c in the IMS and 4 protons from the mitochondrial matrix.</text>
</comment>
<proteinExistence type="inferred from homology"/>
<dbReference type="GO" id="GO:0005743">
    <property type="term" value="C:mitochondrial inner membrane"/>
    <property type="evidence" value="ECO:0007669"/>
    <property type="project" value="UniProtKB-SubCell"/>
</dbReference>
<name>W1QCZ3_OGAPD</name>
<evidence type="ECO:0000256" key="3">
    <source>
        <dbReference type="ARBA" id="ARBA00010514"/>
    </source>
</evidence>
<keyword evidence="8 11" id="KW-0496">Mitochondrion</keyword>
<dbReference type="AlphaFoldDB" id="W1QCZ3"/>
<comment type="similarity">
    <text evidence="3 11">Belongs to the cytochrome c oxidase VIIc family.</text>
</comment>
<gene>
    <name evidence="13" type="ORF">HPODL_05272</name>
</gene>
<evidence type="ECO:0000256" key="10">
    <source>
        <dbReference type="ARBA" id="ARBA00071004"/>
    </source>
</evidence>
<keyword evidence="4 11" id="KW-0812">Transmembrane</keyword>